<evidence type="ECO:0000256" key="1">
    <source>
        <dbReference type="ARBA" id="ARBA00004651"/>
    </source>
</evidence>
<keyword evidence="5 7" id="KW-0472">Membrane</keyword>
<dbReference type="InterPro" id="IPR022791">
    <property type="entry name" value="L-PG_synthase/AglD"/>
</dbReference>
<evidence type="ECO:0000256" key="2">
    <source>
        <dbReference type="ARBA" id="ARBA00022475"/>
    </source>
</evidence>
<evidence type="ECO:0000256" key="6">
    <source>
        <dbReference type="SAM" id="MobiDB-lite"/>
    </source>
</evidence>
<dbReference type="Pfam" id="PF03706">
    <property type="entry name" value="LPG_synthase_TM"/>
    <property type="match status" value="1"/>
</dbReference>
<feature type="transmembrane region" description="Helical" evidence="7">
    <location>
        <begin position="214"/>
        <end position="233"/>
    </location>
</feature>
<proteinExistence type="predicted"/>
<feature type="transmembrane region" description="Helical" evidence="7">
    <location>
        <begin position="103"/>
        <end position="121"/>
    </location>
</feature>
<accession>A0A5B8U901</accession>
<evidence type="ECO:0000313" key="8">
    <source>
        <dbReference type="EMBL" id="QEC49616.1"/>
    </source>
</evidence>
<protein>
    <submittedName>
        <fullName evidence="8">UPF0104 family protein</fullName>
    </submittedName>
</protein>
<dbReference type="PANTHER" id="PTHR39087:SF2">
    <property type="entry name" value="UPF0104 MEMBRANE PROTEIN MJ1595"/>
    <property type="match status" value="1"/>
</dbReference>
<keyword evidence="3 7" id="KW-0812">Transmembrane</keyword>
<gene>
    <name evidence="8" type="ORF">FSW04_19930</name>
</gene>
<evidence type="ECO:0000313" key="9">
    <source>
        <dbReference type="Proteomes" id="UP000321805"/>
    </source>
</evidence>
<dbReference type="EMBL" id="CP042430">
    <property type="protein sequence ID" value="QEC49616.1"/>
    <property type="molecule type" value="Genomic_DNA"/>
</dbReference>
<organism evidence="8 9">
    <name type="scientific">Baekduia soli</name>
    <dbReference type="NCBI Taxonomy" id="496014"/>
    <lineage>
        <taxon>Bacteria</taxon>
        <taxon>Bacillati</taxon>
        <taxon>Actinomycetota</taxon>
        <taxon>Thermoleophilia</taxon>
        <taxon>Solirubrobacterales</taxon>
        <taxon>Baekduiaceae</taxon>
        <taxon>Baekduia</taxon>
    </lineage>
</organism>
<sequence length="405" mass="41999">MSAARPGARAKAAAMRWAPSIGAGAYDDSGGLCSLRRMTDLDDRTDRRARARAALTMPGLTGRRGLWLVGAAAVAFFVVYLLIPRLAGLEDTWRRIENGSPWWLGAGVALEAISYVGYAWNMAAVSAAGGVRLGVWRSTQITLAATAASRLLAAGGAGGVALTTWALARAGHGAKGAVRQVSSHLVATYAVFMAGVILCGMGLAIAGADPLLTALPAVIAALIVALFAVAIQAPDALRRRLTKGARWQQRLLAAPQALSDGTRFTLQLVVDREKGLLGTVVWWAFDIATLWACFWAFDGHPPVFELVMAYLLGMLGNLLPLPGGIGGVEGGMVGACAGFDIDASTALVAVLAYRTISVWLPALPGVLALATLRRAAESADAVQLGGGPGPDDTSVSPAPARERTP</sequence>
<keyword evidence="4 7" id="KW-1133">Transmembrane helix</keyword>
<feature type="transmembrane region" description="Helical" evidence="7">
    <location>
        <begin position="303"/>
        <end position="321"/>
    </location>
</feature>
<dbReference type="GO" id="GO:0005886">
    <property type="term" value="C:plasma membrane"/>
    <property type="evidence" value="ECO:0007669"/>
    <property type="project" value="UniProtKB-SubCell"/>
</dbReference>
<feature type="transmembrane region" description="Helical" evidence="7">
    <location>
        <begin position="189"/>
        <end position="208"/>
    </location>
</feature>
<feature type="transmembrane region" description="Helical" evidence="7">
    <location>
        <begin position="276"/>
        <end position="297"/>
    </location>
</feature>
<dbReference type="Proteomes" id="UP000321805">
    <property type="component" value="Chromosome"/>
</dbReference>
<feature type="transmembrane region" description="Helical" evidence="7">
    <location>
        <begin position="65"/>
        <end position="83"/>
    </location>
</feature>
<evidence type="ECO:0000256" key="5">
    <source>
        <dbReference type="ARBA" id="ARBA00023136"/>
    </source>
</evidence>
<dbReference type="KEGG" id="bsol:FSW04_19930"/>
<evidence type="ECO:0000256" key="4">
    <source>
        <dbReference type="ARBA" id="ARBA00022989"/>
    </source>
</evidence>
<dbReference type="AlphaFoldDB" id="A0A5B8U901"/>
<comment type="subcellular location">
    <subcellularLocation>
        <location evidence="1">Cell membrane</location>
        <topology evidence="1">Multi-pass membrane protein</topology>
    </subcellularLocation>
</comment>
<keyword evidence="2" id="KW-1003">Cell membrane</keyword>
<dbReference type="NCBIfam" id="TIGR00374">
    <property type="entry name" value="flippase-like domain"/>
    <property type="match status" value="1"/>
</dbReference>
<reference evidence="8 9" key="1">
    <citation type="journal article" date="2018" name="J. Microbiol.">
        <title>Baekduia soli gen. nov., sp. nov., a novel bacterium isolated from the soil of Baekdu Mountain and proposal of a novel family name, Baekduiaceae fam. nov.</title>
        <authorList>
            <person name="An D.S."/>
            <person name="Siddiqi M.Z."/>
            <person name="Kim K.H."/>
            <person name="Yu H.S."/>
            <person name="Im W.T."/>
        </authorList>
    </citation>
    <scope>NUCLEOTIDE SEQUENCE [LARGE SCALE GENOMIC DNA]</scope>
    <source>
        <strain evidence="8 9">BR7-21</strain>
    </source>
</reference>
<evidence type="ECO:0000256" key="7">
    <source>
        <dbReference type="SAM" id="Phobius"/>
    </source>
</evidence>
<keyword evidence="9" id="KW-1185">Reference proteome</keyword>
<dbReference type="PANTHER" id="PTHR39087">
    <property type="entry name" value="UPF0104 MEMBRANE PROTEIN MJ1595"/>
    <property type="match status" value="1"/>
</dbReference>
<name>A0A5B8U901_9ACTN</name>
<evidence type="ECO:0000256" key="3">
    <source>
        <dbReference type="ARBA" id="ARBA00022692"/>
    </source>
</evidence>
<dbReference type="OrthoDB" id="5242192at2"/>
<feature type="region of interest" description="Disordered" evidence="6">
    <location>
        <begin position="381"/>
        <end position="405"/>
    </location>
</feature>